<reference evidence="1 2" key="1">
    <citation type="submission" date="2017-01" db="EMBL/GenBank/DDBJ databases">
        <authorList>
            <person name="Mah S.A."/>
            <person name="Swanson W.J."/>
            <person name="Moy G.W."/>
            <person name="Vacquier V.D."/>
        </authorList>
    </citation>
    <scope>NUCLEOTIDE SEQUENCE [LARGE SCALE GENOMIC DNA]</scope>
    <source>
        <strain evidence="1 2">DSM 16927</strain>
    </source>
</reference>
<dbReference type="Proteomes" id="UP000186106">
    <property type="component" value="Unassembled WGS sequence"/>
</dbReference>
<organism evidence="1 2">
    <name type="scientific">Chryseobacterium joostei</name>
    <dbReference type="NCBI Taxonomy" id="112234"/>
    <lineage>
        <taxon>Bacteria</taxon>
        <taxon>Pseudomonadati</taxon>
        <taxon>Bacteroidota</taxon>
        <taxon>Flavobacteriia</taxon>
        <taxon>Flavobacteriales</taxon>
        <taxon>Weeksellaceae</taxon>
        <taxon>Chryseobacterium group</taxon>
        <taxon>Chryseobacterium</taxon>
    </lineage>
</organism>
<evidence type="ECO:0000313" key="2">
    <source>
        <dbReference type="Proteomes" id="UP000186106"/>
    </source>
</evidence>
<protein>
    <submittedName>
        <fullName evidence="1">Uncharacterized protein</fullName>
    </submittedName>
</protein>
<accession>A0A1N7IGE2</accession>
<name>A0A1N7IGE2_9FLAO</name>
<sequence length="68" mass="8497">MKTQIKHELRLYIEKSCQELQILKKKCFLFPNPTYSIFYFYNRINIHYNNFIKTFNYIKLKNTQQNKI</sequence>
<proteinExistence type="predicted"/>
<dbReference type="EMBL" id="FTNZ01000005">
    <property type="protein sequence ID" value="SIS36163.1"/>
    <property type="molecule type" value="Genomic_DNA"/>
</dbReference>
<gene>
    <name evidence="1" type="ORF">SAMN05421768_10594</name>
</gene>
<evidence type="ECO:0000313" key="1">
    <source>
        <dbReference type="EMBL" id="SIS36163.1"/>
    </source>
</evidence>
<dbReference type="AlphaFoldDB" id="A0A1N7IGE2"/>